<dbReference type="SMART" id="SM00862">
    <property type="entry name" value="Trans_reg_C"/>
    <property type="match status" value="1"/>
</dbReference>
<dbReference type="Pfam" id="PF03704">
    <property type="entry name" value="BTAD"/>
    <property type="match status" value="1"/>
</dbReference>
<dbReference type="PANTHER" id="PTHR35807:SF1">
    <property type="entry name" value="TRANSCRIPTIONAL REGULATOR REDD"/>
    <property type="match status" value="1"/>
</dbReference>
<proteinExistence type="inferred from homology"/>
<dbReference type="GO" id="GO:0006355">
    <property type="term" value="P:regulation of DNA-templated transcription"/>
    <property type="evidence" value="ECO:0007669"/>
    <property type="project" value="InterPro"/>
</dbReference>
<dbReference type="PROSITE" id="PS51755">
    <property type="entry name" value="OMPR_PHOB"/>
    <property type="match status" value="1"/>
</dbReference>
<evidence type="ECO:0000256" key="4">
    <source>
        <dbReference type="ARBA" id="ARBA00023163"/>
    </source>
</evidence>
<evidence type="ECO:0000256" key="3">
    <source>
        <dbReference type="ARBA" id="ARBA00023125"/>
    </source>
</evidence>
<organism evidence="8 9">
    <name type="scientific">Amycolatopsis vastitatis</name>
    <dbReference type="NCBI Taxonomy" id="1905142"/>
    <lineage>
        <taxon>Bacteria</taxon>
        <taxon>Bacillati</taxon>
        <taxon>Actinomycetota</taxon>
        <taxon>Actinomycetes</taxon>
        <taxon>Pseudonocardiales</taxon>
        <taxon>Pseudonocardiaceae</taxon>
        <taxon>Amycolatopsis</taxon>
    </lineage>
</organism>
<dbReference type="SUPFAM" id="SSF48452">
    <property type="entry name" value="TPR-like"/>
    <property type="match status" value="1"/>
</dbReference>
<dbReference type="PRINTS" id="PR00364">
    <property type="entry name" value="DISEASERSIST"/>
</dbReference>
<evidence type="ECO:0000313" key="8">
    <source>
        <dbReference type="EMBL" id="OXM69781.1"/>
    </source>
</evidence>
<dbReference type="Gene3D" id="1.10.10.10">
    <property type="entry name" value="Winged helix-like DNA-binding domain superfamily/Winged helix DNA-binding domain"/>
    <property type="match status" value="1"/>
</dbReference>
<evidence type="ECO:0000256" key="2">
    <source>
        <dbReference type="ARBA" id="ARBA00023015"/>
    </source>
</evidence>
<dbReference type="SMART" id="SM01043">
    <property type="entry name" value="BTAD"/>
    <property type="match status" value="1"/>
</dbReference>
<evidence type="ECO:0000256" key="5">
    <source>
        <dbReference type="PROSITE-ProRule" id="PRU01091"/>
    </source>
</evidence>
<dbReference type="Pfam" id="PF00486">
    <property type="entry name" value="Trans_reg_C"/>
    <property type="match status" value="1"/>
</dbReference>
<dbReference type="Pfam" id="PF13401">
    <property type="entry name" value="AAA_22"/>
    <property type="match status" value="1"/>
</dbReference>
<dbReference type="CDD" id="cd15831">
    <property type="entry name" value="BTAD"/>
    <property type="match status" value="1"/>
</dbReference>
<dbReference type="Proteomes" id="UP000215199">
    <property type="component" value="Unassembled WGS sequence"/>
</dbReference>
<dbReference type="PANTHER" id="PTHR35807">
    <property type="entry name" value="TRANSCRIPTIONAL REGULATOR REDD-RELATED"/>
    <property type="match status" value="1"/>
</dbReference>
<keyword evidence="3 5" id="KW-0238">DNA-binding</keyword>
<dbReference type="Gene3D" id="1.25.40.10">
    <property type="entry name" value="Tetratricopeptide repeat domain"/>
    <property type="match status" value="1"/>
</dbReference>
<dbReference type="InterPro" id="IPR049945">
    <property type="entry name" value="AAA_22"/>
</dbReference>
<dbReference type="SUPFAM" id="SSF46894">
    <property type="entry name" value="C-terminal effector domain of the bipartite response regulators"/>
    <property type="match status" value="1"/>
</dbReference>
<reference evidence="9" key="1">
    <citation type="submission" date="2017-07" db="EMBL/GenBank/DDBJ databases">
        <title>Comparative genome mining reveals phylogenetic distribution patterns of secondary metabolites in Amycolatopsis.</title>
        <authorList>
            <person name="Adamek M."/>
            <person name="Alanjary M."/>
            <person name="Sales-Ortells H."/>
            <person name="Goodfellow M."/>
            <person name="Bull A.T."/>
            <person name="Kalinowski J."/>
            <person name="Ziemert N."/>
        </authorList>
    </citation>
    <scope>NUCLEOTIDE SEQUENCE [LARGE SCALE GENOMIC DNA]</scope>
    <source>
        <strain evidence="9">H5</strain>
    </source>
</reference>
<accession>A0A229TFQ9</accession>
<evidence type="ECO:0000256" key="1">
    <source>
        <dbReference type="ARBA" id="ARBA00005820"/>
    </source>
</evidence>
<dbReference type="InterPro" id="IPR001867">
    <property type="entry name" value="OmpR/PhoB-type_DNA-bd"/>
</dbReference>
<dbReference type="InterPro" id="IPR005158">
    <property type="entry name" value="BTAD"/>
</dbReference>
<keyword evidence="9" id="KW-1185">Reference proteome</keyword>
<dbReference type="RefSeq" id="WP_093947104.1">
    <property type="nucleotide sequence ID" value="NZ_NMUL01000007.1"/>
</dbReference>
<dbReference type="InterPro" id="IPR011990">
    <property type="entry name" value="TPR-like_helical_dom_sf"/>
</dbReference>
<gene>
    <name evidence="8" type="ORF">CF165_09785</name>
</gene>
<comment type="similarity">
    <text evidence="1">Belongs to the AfsR/DnrI/RedD regulatory family.</text>
</comment>
<feature type="region of interest" description="Disordered" evidence="6">
    <location>
        <begin position="601"/>
        <end position="640"/>
    </location>
</feature>
<evidence type="ECO:0000313" key="9">
    <source>
        <dbReference type="Proteomes" id="UP000215199"/>
    </source>
</evidence>
<feature type="DNA-binding region" description="OmpR/PhoB-type" evidence="5">
    <location>
        <begin position="1"/>
        <end position="97"/>
    </location>
</feature>
<comment type="caution">
    <text evidence="8">The sequence shown here is derived from an EMBL/GenBank/DDBJ whole genome shotgun (WGS) entry which is preliminary data.</text>
</comment>
<name>A0A229TFQ9_9PSEU</name>
<protein>
    <submittedName>
        <fullName evidence="8">Transcriptional regulator</fullName>
    </submittedName>
</protein>
<evidence type="ECO:0000259" key="7">
    <source>
        <dbReference type="PROSITE" id="PS51755"/>
    </source>
</evidence>
<dbReference type="GO" id="GO:0000160">
    <property type="term" value="P:phosphorelay signal transduction system"/>
    <property type="evidence" value="ECO:0007669"/>
    <property type="project" value="InterPro"/>
</dbReference>
<dbReference type="EMBL" id="NMUL01000007">
    <property type="protein sequence ID" value="OXM69781.1"/>
    <property type="molecule type" value="Genomic_DNA"/>
</dbReference>
<dbReference type="OrthoDB" id="5521887at2"/>
<sequence>MHFRILGPLEVKGKIYSLTPQAPKLRSVLAALLLNYNKSVYTDSLIDELWNADPPASCHTTLQTYIYQLRKIFAVETARSGPLASIVTRPAGYAIELDPVDFDLHVFTQLAERGNLALEAGDPQLAAERLRQALELWRDVALADVQRGLLLQAHSARLEEERLRTLESRIEADLQLARHRRLASELRSLTIQHPLHEGFHAKLMLSLYRSHRRHEALQTYQRLRETLDRELGIDPNTELQQLQHAILNADRSLDAVPPRESVEVTAVPAVPAQLPRDTGDFTGRGEELAALGALLGGDTPDDATAVPIALVTGAIGSGKTAFLVHAGHRLRARYPDGQFFVDMRGSRTEPAEPAQVLEEMLRALGVRPQHVPGTLDERSRLFRSLVSDRRVLIVLDDVASAAQVGPLLPGSPRGAVLISSRLPMPELPGALSIELGELPYDAALSLLAASVGDDRVTADPVSAAALVRLFGRLPLAVRAVGTRLRAAPSESPAALVTKLTDHPWPLSELRVRHYDVRTELDETCRQLDEQHRAALRWLALRQEQTFDAHSAVRFLRIHDARADLRLLGGLHDAGLLQLGHRHDEAGPRYRLPELVRLYAQDQHSGPGPAEEVPQQREALRGHGFRPASDVSWIAARQDPP</sequence>
<keyword evidence="2" id="KW-0805">Transcription regulation</keyword>
<dbReference type="GO" id="GO:0016887">
    <property type="term" value="F:ATP hydrolysis activity"/>
    <property type="evidence" value="ECO:0007669"/>
    <property type="project" value="InterPro"/>
</dbReference>
<evidence type="ECO:0000256" key="6">
    <source>
        <dbReference type="SAM" id="MobiDB-lite"/>
    </source>
</evidence>
<dbReference type="InterPro" id="IPR036388">
    <property type="entry name" value="WH-like_DNA-bd_sf"/>
</dbReference>
<dbReference type="Gene3D" id="3.40.50.300">
    <property type="entry name" value="P-loop containing nucleotide triphosphate hydrolases"/>
    <property type="match status" value="1"/>
</dbReference>
<dbReference type="AlphaFoldDB" id="A0A229TFQ9"/>
<dbReference type="SUPFAM" id="SSF52540">
    <property type="entry name" value="P-loop containing nucleoside triphosphate hydrolases"/>
    <property type="match status" value="1"/>
</dbReference>
<dbReference type="InterPro" id="IPR027417">
    <property type="entry name" value="P-loop_NTPase"/>
</dbReference>
<dbReference type="InterPro" id="IPR051677">
    <property type="entry name" value="AfsR-DnrI-RedD_regulator"/>
</dbReference>
<dbReference type="GO" id="GO:0003677">
    <property type="term" value="F:DNA binding"/>
    <property type="evidence" value="ECO:0007669"/>
    <property type="project" value="UniProtKB-UniRule"/>
</dbReference>
<dbReference type="InterPro" id="IPR016032">
    <property type="entry name" value="Sig_transdc_resp-reg_C-effctor"/>
</dbReference>
<feature type="domain" description="OmpR/PhoB-type" evidence="7">
    <location>
        <begin position="1"/>
        <end position="97"/>
    </location>
</feature>
<keyword evidence="4" id="KW-0804">Transcription</keyword>